<accession>A0A5C6W006</accession>
<keyword evidence="1" id="KW-0946">Virion</keyword>
<dbReference type="PANTHER" id="PTHR39179">
    <property type="entry name" value="SPORE COAT PROTEIN I"/>
    <property type="match status" value="1"/>
</dbReference>
<reference evidence="1 2" key="1">
    <citation type="journal article" date="2005" name="Int. J. Syst. Evol. Microbiol.">
        <title>Bacillus litoralis sp. nov., isolated from a tidal flat of the Yellow Sea in Korea.</title>
        <authorList>
            <person name="Yoon J.H."/>
            <person name="Oh T.K."/>
        </authorList>
    </citation>
    <scope>NUCLEOTIDE SEQUENCE [LARGE SCALE GENOMIC DNA]</scope>
    <source>
        <strain evidence="1 2">SW-211</strain>
    </source>
</reference>
<organism evidence="1 2">
    <name type="scientific">Metabacillus litoralis</name>
    <dbReference type="NCBI Taxonomy" id="152268"/>
    <lineage>
        <taxon>Bacteria</taxon>
        <taxon>Bacillati</taxon>
        <taxon>Bacillota</taxon>
        <taxon>Bacilli</taxon>
        <taxon>Bacillales</taxon>
        <taxon>Bacillaceae</taxon>
        <taxon>Metabacillus</taxon>
    </lineage>
</organism>
<dbReference type="NCBIfam" id="TIGR02905">
    <property type="entry name" value="spore_yutH"/>
    <property type="match status" value="1"/>
</dbReference>
<dbReference type="SUPFAM" id="SSF56112">
    <property type="entry name" value="Protein kinase-like (PK-like)"/>
    <property type="match status" value="1"/>
</dbReference>
<sequence length="346" mass="41404">MRTISLEGKTLKKTIHDVYGIKVKELTKEGQFETFQLHQSRFLIVPASHIDEDELYELYQLSQYMIEKREPNIASIVLTKENHLFFEKDKIKYVILKCSPYNQARLTQLGRDLARFHLKGRTYPYQVSKTQRIGQWKLLWEKRLDQLENFWRGKIQSQPLTSFEKMFVESFPYYLGLAENAIQYLVDTELDEEPQPIDSATICHHRFHSNTWNDVMCVKSPIDWVFDHSSRDIAEYMRYLYFEKQEEFKLSGYKFLDDYDRTSPLSSFSWRLIYSRLLFPIHYFECVESYYLAGDDMKLVLEDRMEEILKSSGHYESFLRSYSSMLSMRTKRIQLPAVDWLVNIGH</sequence>
<proteinExistence type="predicted"/>
<protein>
    <submittedName>
        <fullName evidence="1">Spore coat protein YutH</fullName>
    </submittedName>
</protein>
<gene>
    <name evidence="1" type="primary">yutH</name>
    <name evidence="1" type="ORF">FS935_09890</name>
</gene>
<dbReference type="Proteomes" id="UP000321363">
    <property type="component" value="Unassembled WGS sequence"/>
</dbReference>
<comment type="caution">
    <text evidence="1">The sequence shown here is derived from an EMBL/GenBank/DDBJ whole genome shotgun (WGS) entry which is preliminary data.</text>
</comment>
<dbReference type="InterPro" id="IPR047175">
    <property type="entry name" value="CotS-like"/>
</dbReference>
<dbReference type="EMBL" id="VOQF01000005">
    <property type="protein sequence ID" value="TXC91199.1"/>
    <property type="molecule type" value="Genomic_DNA"/>
</dbReference>
<dbReference type="InterPro" id="IPR011009">
    <property type="entry name" value="Kinase-like_dom_sf"/>
</dbReference>
<dbReference type="GO" id="GO:0042601">
    <property type="term" value="C:endospore-forming forespore"/>
    <property type="evidence" value="ECO:0007669"/>
    <property type="project" value="TreeGrafter"/>
</dbReference>
<keyword evidence="2" id="KW-1185">Reference proteome</keyword>
<keyword evidence="1" id="KW-0167">Capsid protein</keyword>
<dbReference type="PANTHER" id="PTHR39179:SF2">
    <property type="entry name" value="ENDOSPORE COAT-ASSOCIATED PROTEIN YUTH"/>
    <property type="match status" value="1"/>
</dbReference>
<dbReference type="AlphaFoldDB" id="A0A5C6W006"/>
<evidence type="ECO:0000313" key="1">
    <source>
        <dbReference type="EMBL" id="TXC91199.1"/>
    </source>
</evidence>
<dbReference type="Gene3D" id="3.90.1200.10">
    <property type="match status" value="1"/>
</dbReference>
<dbReference type="InterPro" id="IPR014254">
    <property type="entry name" value="Spore_coat_YutH"/>
</dbReference>
<name>A0A5C6W006_9BACI</name>
<evidence type="ECO:0000313" key="2">
    <source>
        <dbReference type="Proteomes" id="UP000321363"/>
    </source>
</evidence>